<keyword evidence="1" id="KW-0040">ANK repeat</keyword>
<feature type="region of interest" description="Disordered" evidence="2">
    <location>
        <begin position="646"/>
        <end position="698"/>
    </location>
</feature>
<comment type="caution">
    <text evidence="4">The sequence shown here is derived from an EMBL/GenBank/DDBJ whole genome shotgun (WGS) entry which is preliminary data.</text>
</comment>
<dbReference type="PROSITE" id="PS50222">
    <property type="entry name" value="EF_HAND_2"/>
    <property type="match status" value="2"/>
</dbReference>
<reference evidence="4 5" key="1">
    <citation type="journal article" date="2017" name="Nat. Ecol. Evol.">
        <title>Scallop genome provides insights into evolution of bilaterian karyotype and development.</title>
        <authorList>
            <person name="Wang S."/>
            <person name="Zhang J."/>
            <person name="Jiao W."/>
            <person name="Li J."/>
            <person name="Xun X."/>
            <person name="Sun Y."/>
            <person name="Guo X."/>
            <person name="Huan P."/>
            <person name="Dong B."/>
            <person name="Zhang L."/>
            <person name="Hu X."/>
            <person name="Sun X."/>
            <person name="Wang J."/>
            <person name="Zhao C."/>
            <person name="Wang Y."/>
            <person name="Wang D."/>
            <person name="Huang X."/>
            <person name="Wang R."/>
            <person name="Lv J."/>
            <person name="Li Y."/>
            <person name="Zhang Z."/>
            <person name="Liu B."/>
            <person name="Lu W."/>
            <person name="Hui Y."/>
            <person name="Liang J."/>
            <person name="Zhou Z."/>
            <person name="Hou R."/>
            <person name="Li X."/>
            <person name="Liu Y."/>
            <person name="Li H."/>
            <person name="Ning X."/>
            <person name="Lin Y."/>
            <person name="Zhao L."/>
            <person name="Xing Q."/>
            <person name="Dou J."/>
            <person name="Li Y."/>
            <person name="Mao J."/>
            <person name="Guo H."/>
            <person name="Dou H."/>
            <person name="Li T."/>
            <person name="Mu C."/>
            <person name="Jiang W."/>
            <person name="Fu Q."/>
            <person name="Fu X."/>
            <person name="Miao Y."/>
            <person name="Liu J."/>
            <person name="Yu Q."/>
            <person name="Li R."/>
            <person name="Liao H."/>
            <person name="Li X."/>
            <person name="Kong Y."/>
            <person name="Jiang Z."/>
            <person name="Chourrout D."/>
            <person name="Li R."/>
            <person name="Bao Z."/>
        </authorList>
    </citation>
    <scope>NUCLEOTIDE SEQUENCE [LARGE SCALE GENOMIC DNA]</scope>
    <source>
        <strain evidence="4 5">PY_sf001</strain>
    </source>
</reference>
<dbReference type="SUPFAM" id="SSF48403">
    <property type="entry name" value="Ankyrin repeat"/>
    <property type="match status" value="2"/>
</dbReference>
<feature type="repeat" description="ANK" evidence="1">
    <location>
        <begin position="586"/>
        <end position="618"/>
    </location>
</feature>
<name>A0A210QF97_MIZYE</name>
<evidence type="ECO:0000256" key="2">
    <source>
        <dbReference type="SAM" id="MobiDB-lite"/>
    </source>
</evidence>
<dbReference type="InterPro" id="IPR002048">
    <property type="entry name" value="EF_hand_dom"/>
</dbReference>
<dbReference type="AlphaFoldDB" id="A0A210QF97"/>
<dbReference type="PROSITE" id="PS50297">
    <property type="entry name" value="ANK_REP_REGION"/>
    <property type="match status" value="6"/>
</dbReference>
<feature type="region of interest" description="Disordered" evidence="2">
    <location>
        <begin position="278"/>
        <end position="299"/>
    </location>
</feature>
<dbReference type="SMART" id="SM00248">
    <property type="entry name" value="ANK"/>
    <property type="match status" value="10"/>
</dbReference>
<dbReference type="PANTHER" id="PTHR24127:SF1">
    <property type="entry name" value="ANKYRIN REPEAT AND EF-HAND DOMAIN-CONTAINING PROTEIN 1"/>
    <property type="match status" value="1"/>
</dbReference>
<dbReference type="STRING" id="6573.A0A210QF97"/>
<evidence type="ECO:0000259" key="3">
    <source>
        <dbReference type="PROSITE" id="PS50222"/>
    </source>
</evidence>
<feature type="repeat" description="ANK" evidence="1">
    <location>
        <begin position="250"/>
        <end position="282"/>
    </location>
</feature>
<feature type="domain" description="EF-hand" evidence="3">
    <location>
        <begin position="366"/>
        <end position="401"/>
    </location>
</feature>
<dbReference type="InterPro" id="IPR036770">
    <property type="entry name" value="Ankyrin_rpt-contain_sf"/>
</dbReference>
<evidence type="ECO:0000313" key="5">
    <source>
        <dbReference type="Proteomes" id="UP000242188"/>
    </source>
</evidence>
<dbReference type="Gene3D" id="1.25.40.20">
    <property type="entry name" value="Ankyrin repeat-containing domain"/>
    <property type="match status" value="2"/>
</dbReference>
<accession>A0A210QF97</accession>
<feature type="repeat" description="ANK" evidence="1">
    <location>
        <begin position="47"/>
        <end position="79"/>
    </location>
</feature>
<dbReference type="SUPFAM" id="SSF47473">
    <property type="entry name" value="EF-hand"/>
    <property type="match status" value="1"/>
</dbReference>
<dbReference type="PRINTS" id="PR01415">
    <property type="entry name" value="ANKYRIN"/>
</dbReference>
<keyword evidence="5" id="KW-1185">Reference proteome</keyword>
<evidence type="ECO:0000256" key="1">
    <source>
        <dbReference type="PROSITE-ProRule" id="PRU00023"/>
    </source>
</evidence>
<feature type="repeat" description="ANK" evidence="1">
    <location>
        <begin position="184"/>
        <end position="216"/>
    </location>
</feature>
<dbReference type="PROSITE" id="PS50088">
    <property type="entry name" value="ANK_REPEAT"/>
    <property type="match status" value="7"/>
</dbReference>
<feature type="repeat" description="ANK" evidence="1">
    <location>
        <begin position="520"/>
        <end position="552"/>
    </location>
</feature>
<dbReference type="InterPro" id="IPR011992">
    <property type="entry name" value="EF-hand-dom_pair"/>
</dbReference>
<dbReference type="Pfam" id="PF12796">
    <property type="entry name" value="Ank_2"/>
    <property type="match status" value="4"/>
</dbReference>
<gene>
    <name evidence="4" type="ORF">KP79_PYT10323</name>
</gene>
<organism evidence="4 5">
    <name type="scientific">Mizuhopecten yessoensis</name>
    <name type="common">Japanese scallop</name>
    <name type="synonym">Patinopecten yessoensis</name>
    <dbReference type="NCBI Taxonomy" id="6573"/>
    <lineage>
        <taxon>Eukaryota</taxon>
        <taxon>Metazoa</taxon>
        <taxon>Spiralia</taxon>
        <taxon>Lophotrochozoa</taxon>
        <taxon>Mollusca</taxon>
        <taxon>Bivalvia</taxon>
        <taxon>Autobranchia</taxon>
        <taxon>Pteriomorphia</taxon>
        <taxon>Pectinida</taxon>
        <taxon>Pectinoidea</taxon>
        <taxon>Pectinidae</taxon>
        <taxon>Mizuhopecten</taxon>
    </lineage>
</organism>
<feature type="repeat" description="ANK" evidence="1">
    <location>
        <begin position="553"/>
        <end position="585"/>
    </location>
</feature>
<dbReference type="Gene3D" id="1.10.238.10">
    <property type="entry name" value="EF-hand"/>
    <property type="match status" value="1"/>
</dbReference>
<dbReference type="GO" id="GO:0005509">
    <property type="term" value="F:calcium ion binding"/>
    <property type="evidence" value="ECO:0007669"/>
    <property type="project" value="InterPro"/>
</dbReference>
<feature type="repeat" description="ANK" evidence="1">
    <location>
        <begin position="80"/>
        <end position="112"/>
    </location>
</feature>
<proteinExistence type="predicted"/>
<feature type="compositionally biased region" description="Basic and acidic residues" evidence="2">
    <location>
        <begin position="280"/>
        <end position="299"/>
    </location>
</feature>
<sequence length="775" mass="85392">MPVAQTRLETLQVCKLLQCVRMKEKNQIEKMTVNGIPHLINYNDASEGLTALGVAAAANDDEMIEFLLELGAHPDVPDFKGRTAAMRAAEFGHVQCLEKLTKAGADMKSIDLEGKGILFYCISPTERHAKCLELAVVNGAESNNMSRDGIPVFMFACETAAENEDACLLLLEKGSDPNGKQEKTGKTCLMAASLSGSVKVVRAILEAGGDVNVLDIQHTHAAHYAALTGGFEVLACMSAYGAVFDQCNNKGNTPIHNAALNGHAMCCKFLWQRGCNPKPKNNDGETAKSLAKEKDQKEAGKELRKAEKAFGKVGKNNEPWAIVLYDWVMEQSQKILNAYKRFDPDEKGTVQKDEFSDTLVGMSAPAEEADIAKVMTLHDKARDGNIDYNDFLTGKKWMNKNYLMSAFEGKKKKKKKGGKGKGKKGKFKLAMPICTSEEGPRTYGGAPPEMFIERHIHFTDTGRFDRDRPPKHPLQDDSAWYLQHPEKMYININDATKNGDFDSLKGAFQKGTPVDTRDKYYKTPLMVACSIGNIDMVKFLLENGAYINARDNFKWTPLHHACHSGQLDVVSFLLDNGAELEAHTMNGGTPLTRAIESSREGLVTYLVDRGAKLQTENKKGHSPLDLANSWADPRVLNFMQARCDGLPAGDKKGKGKGKGKGGQKSARPTSVPPPADKENTGPIPFSASGEDLPSRQRKGSILRAASALASGVDEEEDITYIPLKAWTKQPTSQELIQEKRVRRDRYGWEVDFPDFEMPFMKNVTKKNVAMGDDDD</sequence>
<dbReference type="EMBL" id="NEDP02003892">
    <property type="protein sequence ID" value="OWF47437.1"/>
    <property type="molecule type" value="Genomic_DNA"/>
</dbReference>
<dbReference type="InterPro" id="IPR002110">
    <property type="entry name" value="Ankyrin_rpt"/>
</dbReference>
<dbReference type="Proteomes" id="UP000242188">
    <property type="component" value="Unassembled WGS sequence"/>
</dbReference>
<evidence type="ECO:0000313" key="4">
    <source>
        <dbReference type="EMBL" id="OWF47437.1"/>
    </source>
</evidence>
<dbReference type="InterPro" id="IPR052801">
    <property type="entry name" value="Ankyrin-EF-hand"/>
</dbReference>
<dbReference type="OrthoDB" id="539213at2759"/>
<dbReference type="PANTHER" id="PTHR24127">
    <property type="entry name" value="ANKYRIN REPEAT AND EF-HAND DOMAIN-CONTAINING PROTEIN 1"/>
    <property type="match status" value="1"/>
</dbReference>
<protein>
    <submittedName>
        <fullName evidence="4">Ankyrin repeat and EF-hand domain-containing protein 1</fullName>
    </submittedName>
</protein>
<feature type="domain" description="EF-hand" evidence="3">
    <location>
        <begin position="330"/>
        <end position="365"/>
    </location>
</feature>